<gene>
    <name evidence="2" type="ORF">GSMUA_147080.1</name>
</gene>
<evidence type="ECO:0000256" key="1">
    <source>
        <dbReference type="SAM" id="Phobius"/>
    </source>
</evidence>
<reference evidence="2" key="1">
    <citation type="submission" date="2021-03" db="EMBL/GenBank/DDBJ databases">
        <authorList>
            <consortium name="Genoscope - CEA"/>
            <person name="William W."/>
        </authorList>
    </citation>
    <scope>NUCLEOTIDE SEQUENCE</scope>
    <source>
        <strain evidence="2">Doubled-haploid Pahang</strain>
    </source>
</reference>
<sequence length="125" mass="14110">MVIKSKIINSCSKERGQSLSGSAFLASSFLLLQLTNPKDREVQNHPRTPKNFEVFSLDRPLILSLLSFYFIFMLKICVVKDGILIKVWDMFRGMLRDSSLASVAREQGPSSGNTQKHFFLVIGNI</sequence>
<organism evidence="2">
    <name type="scientific">Musa acuminata subsp. malaccensis</name>
    <name type="common">Wild banana</name>
    <name type="synonym">Musa malaccensis</name>
    <dbReference type="NCBI Taxonomy" id="214687"/>
    <lineage>
        <taxon>Eukaryota</taxon>
        <taxon>Viridiplantae</taxon>
        <taxon>Streptophyta</taxon>
        <taxon>Embryophyta</taxon>
        <taxon>Tracheophyta</taxon>
        <taxon>Spermatophyta</taxon>
        <taxon>Magnoliopsida</taxon>
        <taxon>Liliopsida</taxon>
        <taxon>Zingiberales</taxon>
        <taxon>Musaceae</taxon>
        <taxon>Musa</taxon>
    </lineage>
</organism>
<protein>
    <submittedName>
        <fullName evidence="2">(wild Malaysian banana) hypothetical protein</fullName>
    </submittedName>
</protein>
<keyword evidence="1" id="KW-0472">Membrane</keyword>
<dbReference type="AlphaFoldDB" id="A0A8D7AA30"/>
<keyword evidence="1" id="KW-1133">Transmembrane helix</keyword>
<evidence type="ECO:0000313" key="2">
    <source>
        <dbReference type="EMBL" id="CAG1844913.1"/>
    </source>
</evidence>
<accession>A0A8D7AA30</accession>
<keyword evidence="1" id="KW-0812">Transmembrane</keyword>
<proteinExistence type="predicted"/>
<name>A0A8D7AA30_MUSAM</name>
<feature type="transmembrane region" description="Helical" evidence="1">
    <location>
        <begin position="61"/>
        <end position="85"/>
    </location>
</feature>
<dbReference type="EMBL" id="HG996471">
    <property type="protein sequence ID" value="CAG1844913.1"/>
    <property type="molecule type" value="Genomic_DNA"/>
</dbReference>